<dbReference type="SUPFAM" id="SSF55729">
    <property type="entry name" value="Acyl-CoA N-acyltransferases (Nat)"/>
    <property type="match status" value="1"/>
</dbReference>
<gene>
    <name evidence="4" type="primary">wecD</name>
    <name evidence="4" type="ORF">bsdtb5_21510</name>
</gene>
<dbReference type="Pfam" id="PF13508">
    <property type="entry name" value="Acetyltransf_7"/>
    <property type="match status" value="1"/>
</dbReference>
<evidence type="ECO:0000256" key="2">
    <source>
        <dbReference type="ARBA" id="ARBA00023315"/>
    </source>
</evidence>
<dbReference type="InterPro" id="IPR000182">
    <property type="entry name" value="GNAT_dom"/>
</dbReference>
<proteinExistence type="predicted"/>
<dbReference type="RefSeq" id="WP_271712015.1">
    <property type="nucleotide sequence ID" value="NZ_AP024169.1"/>
</dbReference>
<sequence length="142" mass="16875">MIRKLQETDIDRIAEIWLNTNMKAHNFISSKYWEDNFERVKEIFPKAEVYVYEDENKGKIQGFIGMSDNYIEGIFVWSDAQSCGIGKQLLDFVKTIKKQLTLSVYQKNIRAVRFYKSSNFNVQCEKMDENTGEKEYVMVWEQ</sequence>
<dbReference type="KEGG" id="ahb:bsdtb5_21510"/>
<dbReference type="InterPro" id="IPR016181">
    <property type="entry name" value="Acyl_CoA_acyltransferase"/>
</dbReference>
<organism evidence="4 5">
    <name type="scientific">Anaeromicropila herbilytica</name>
    <dbReference type="NCBI Taxonomy" id="2785025"/>
    <lineage>
        <taxon>Bacteria</taxon>
        <taxon>Bacillati</taxon>
        <taxon>Bacillota</taxon>
        <taxon>Clostridia</taxon>
        <taxon>Lachnospirales</taxon>
        <taxon>Lachnospiraceae</taxon>
        <taxon>Anaeromicropila</taxon>
    </lineage>
</organism>
<dbReference type="PROSITE" id="PS51186">
    <property type="entry name" value="GNAT"/>
    <property type="match status" value="1"/>
</dbReference>
<evidence type="ECO:0000256" key="1">
    <source>
        <dbReference type="ARBA" id="ARBA00022679"/>
    </source>
</evidence>
<protein>
    <submittedName>
        <fullName evidence="4">Acetyltransferase</fullName>
    </submittedName>
</protein>
<feature type="domain" description="N-acetyltransferase" evidence="3">
    <location>
        <begin position="1"/>
        <end position="142"/>
    </location>
</feature>
<accession>A0A7R7ELK9</accession>
<dbReference type="PANTHER" id="PTHR43800">
    <property type="entry name" value="PEPTIDYL-LYSINE N-ACETYLTRANSFERASE YJAB"/>
    <property type="match status" value="1"/>
</dbReference>
<name>A0A7R7ELK9_9FIRM</name>
<keyword evidence="2" id="KW-0012">Acyltransferase</keyword>
<evidence type="ECO:0000313" key="4">
    <source>
        <dbReference type="EMBL" id="BCN30856.1"/>
    </source>
</evidence>
<evidence type="ECO:0000313" key="5">
    <source>
        <dbReference type="Proteomes" id="UP000595897"/>
    </source>
</evidence>
<dbReference type="PANTHER" id="PTHR43800:SF1">
    <property type="entry name" value="PEPTIDYL-LYSINE N-ACETYLTRANSFERASE YJAB"/>
    <property type="match status" value="1"/>
</dbReference>
<dbReference type="Proteomes" id="UP000595897">
    <property type="component" value="Chromosome"/>
</dbReference>
<reference evidence="4 5" key="1">
    <citation type="submission" date="2020-11" db="EMBL/GenBank/DDBJ databases">
        <title>Draft genome sequencing of a Lachnospiraceae strain isolated from anoxic soil subjected to BSD treatment.</title>
        <authorList>
            <person name="Uek A."/>
            <person name="Tonouchi A."/>
        </authorList>
    </citation>
    <scope>NUCLEOTIDE SEQUENCE [LARGE SCALE GENOMIC DNA]</scope>
    <source>
        <strain evidence="4 5">TB5</strain>
    </source>
</reference>
<dbReference type="CDD" id="cd04301">
    <property type="entry name" value="NAT_SF"/>
    <property type="match status" value="1"/>
</dbReference>
<keyword evidence="5" id="KW-1185">Reference proteome</keyword>
<dbReference type="GO" id="GO:0016747">
    <property type="term" value="F:acyltransferase activity, transferring groups other than amino-acyl groups"/>
    <property type="evidence" value="ECO:0007669"/>
    <property type="project" value="InterPro"/>
</dbReference>
<evidence type="ECO:0000259" key="3">
    <source>
        <dbReference type="PROSITE" id="PS51186"/>
    </source>
</evidence>
<dbReference type="Gene3D" id="3.40.630.30">
    <property type="match status" value="1"/>
</dbReference>
<keyword evidence="1 4" id="KW-0808">Transferase</keyword>
<dbReference type="EMBL" id="AP024169">
    <property type="protein sequence ID" value="BCN30856.1"/>
    <property type="molecule type" value="Genomic_DNA"/>
</dbReference>
<dbReference type="AlphaFoldDB" id="A0A7R7ELK9"/>